<reference evidence="1 2" key="1">
    <citation type="submission" date="2018-06" db="EMBL/GenBank/DDBJ databases">
        <title>WGS assembly of Brassica rapa FPsc.</title>
        <authorList>
            <person name="Bowman J."/>
            <person name="Kohchi T."/>
            <person name="Yamato K."/>
            <person name="Jenkins J."/>
            <person name="Shu S."/>
            <person name="Ishizaki K."/>
            <person name="Yamaoka S."/>
            <person name="Nishihama R."/>
            <person name="Nakamura Y."/>
            <person name="Berger F."/>
            <person name="Adam C."/>
            <person name="Aki S."/>
            <person name="Althoff F."/>
            <person name="Araki T."/>
            <person name="Arteaga-Vazquez M."/>
            <person name="Balasubrmanian S."/>
            <person name="Bauer D."/>
            <person name="Boehm C."/>
            <person name="Briginshaw L."/>
            <person name="Caballero-Perez J."/>
            <person name="Catarino B."/>
            <person name="Chen F."/>
            <person name="Chiyoda S."/>
            <person name="Chovatia M."/>
            <person name="Davies K."/>
            <person name="Delmans M."/>
            <person name="Demura T."/>
            <person name="Dierschke T."/>
            <person name="Dolan L."/>
            <person name="Dorantes-Acosta A."/>
            <person name="Eklund D."/>
            <person name="Florent S."/>
            <person name="Flores-Sandoval E."/>
            <person name="Fujiyama A."/>
            <person name="Fukuzawa H."/>
            <person name="Galik B."/>
            <person name="Grimanelli D."/>
            <person name="Grimwood J."/>
            <person name="Grossniklaus U."/>
            <person name="Hamada T."/>
            <person name="Haseloff J."/>
            <person name="Hetherington A."/>
            <person name="Higo A."/>
            <person name="Hirakawa Y."/>
            <person name="Hundley H."/>
            <person name="Ikeda Y."/>
            <person name="Inoue K."/>
            <person name="Inoue S."/>
            <person name="Ishida S."/>
            <person name="Jia Q."/>
            <person name="Kakita M."/>
            <person name="Kanazawa T."/>
            <person name="Kawai Y."/>
            <person name="Kawashima T."/>
            <person name="Kennedy M."/>
            <person name="Kinose K."/>
            <person name="Kinoshita T."/>
            <person name="Kohara Y."/>
            <person name="Koide E."/>
            <person name="Komatsu K."/>
            <person name="Kopischke S."/>
            <person name="Kubo M."/>
            <person name="Kyozuka J."/>
            <person name="Lagercrantz U."/>
            <person name="Lin S."/>
            <person name="Lindquist E."/>
            <person name="Lipzen A."/>
            <person name="Lu C."/>
            <person name="Luna E."/>
            <person name="Martienssen R."/>
            <person name="Minamino N."/>
            <person name="Mizutani M."/>
            <person name="Mizutani M."/>
            <person name="Mochizuki N."/>
            <person name="Monte I."/>
            <person name="Mosher R."/>
            <person name="Nagasaki H."/>
            <person name="Nakagami H."/>
            <person name="Naramoto S."/>
            <person name="Nishitani K."/>
            <person name="Ohtani M."/>
            <person name="Okamoto T."/>
            <person name="Okumura M."/>
            <person name="Phillips J."/>
            <person name="Pollak B."/>
            <person name="Reinders A."/>
            <person name="Roevekamp M."/>
            <person name="Sano R."/>
            <person name="Sawa S."/>
            <person name="Schmid M."/>
            <person name="Shirakawa M."/>
            <person name="Solano R."/>
            <person name="Spunde A."/>
            <person name="Suetsugu N."/>
            <person name="Sugano S."/>
            <person name="Sugiyama A."/>
            <person name="Sun R."/>
            <person name="Suzuki Y."/>
            <person name="Takenaka M."/>
            <person name="Takezawa D."/>
            <person name="Tomogane H."/>
            <person name="Tsuzuki M."/>
            <person name="Ueda T."/>
            <person name="Umeda M."/>
            <person name="Ward J."/>
            <person name="Watanabe Y."/>
            <person name="Yazaki K."/>
            <person name="Yokoyama R."/>
            <person name="Yoshitake Y."/>
            <person name="Yotsui I."/>
            <person name="Zachgo S."/>
            <person name="Schmutz J."/>
        </authorList>
    </citation>
    <scope>NUCLEOTIDE SEQUENCE [LARGE SCALE GENOMIC DNA]</scope>
    <source>
        <strain evidence="2">cv. B-3</strain>
    </source>
</reference>
<organism evidence="1 2">
    <name type="scientific">Brassica campestris</name>
    <name type="common">Field mustard</name>
    <dbReference type="NCBI Taxonomy" id="3711"/>
    <lineage>
        <taxon>Eukaryota</taxon>
        <taxon>Viridiplantae</taxon>
        <taxon>Streptophyta</taxon>
        <taxon>Embryophyta</taxon>
        <taxon>Tracheophyta</taxon>
        <taxon>Spermatophyta</taxon>
        <taxon>Magnoliopsida</taxon>
        <taxon>eudicotyledons</taxon>
        <taxon>Gunneridae</taxon>
        <taxon>Pentapetalae</taxon>
        <taxon>rosids</taxon>
        <taxon>malvids</taxon>
        <taxon>Brassicales</taxon>
        <taxon>Brassicaceae</taxon>
        <taxon>Brassiceae</taxon>
        <taxon>Brassica</taxon>
    </lineage>
</organism>
<name>A0A398AFI2_BRACM</name>
<evidence type="ECO:0000313" key="2">
    <source>
        <dbReference type="Proteomes" id="UP000264353"/>
    </source>
</evidence>
<dbReference type="AlphaFoldDB" id="A0A398AFI2"/>
<dbReference type="Proteomes" id="UP000264353">
    <property type="component" value="Chromosome A2"/>
</dbReference>
<dbReference type="EMBL" id="CM010629">
    <property type="protein sequence ID" value="RID75648.1"/>
    <property type="molecule type" value="Genomic_DNA"/>
</dbReference>
<evidence type="ECO:0000313" key="1">
    <source>
        <dbReference type="EMBL" id="RID75648.1"/>
    </source>
</evidence>
<sequence>MANGLRTRPVAIWQPVRVIDQVYFSKKFSKKSFARTLIPRVVVPICQVSPTCARIWGRVSLREVIGSLRLFFLWIRGEEVRQVDLRFSVVLVPGCRGSHSSCIAVQVAGLWRLRQLCSAA</sequence>
<proteinExistence type="predicted"/>
<protein>
    <submittedName>
        <fullName evidence="1">Uncharacterized protein</fullName>
    </submittedName>
</protein>
<gene>
    <name evidence="1" type="ORF">BRARA_B02682</name>
</gene>
<accession>A0A398AFI2</accession>